<feature type="compositionally biased region" description="Low complexity" evidence="1">
    <location>
        <begin position="53"/>
        <end position="72"/>
    </location>
</feature>
<dbReference type="EMBL" id="CAUJNA010000007">
    <property type="protein sequence ID" value="CAJ1370293.1"/>
    <property type="molecule type" value="Genomic_DNA"/>
</dbReference>
<proteinExistence type="predicted"/>
<evidence type="ECO:0000313" key="2">
    <source>
        <dbReference type="EMBL" id="CAJ1370293.1"/>
    </source>
</evidence>
<dbReference type="Gene3D" id="3.40.50.150">
    <property type="entry name" value="Vaccinia Virus protein VP39"/>
    <property type="match status" value="1"/>
</dbReference>
<dbReference type="Proteomes" id="UP001178507">
    <property type="component" value="Unassembled WGS sequence"/>
</dbReference>
<accession>A0AA36HLC0</accession>
<sequence>MFRVLGGVVASAILFAAGLMVGQSYCRFQGGVFSADAREFVGMNEVPERSNTRARPAEAPAEVPEVAVTPELTELEPPEPPEEQEPEPEPEPEQEPVFAFHWPDSSRLRRWLIEHEFQYSGGEAINVPCKREKLNAKDKLLCKGSDRMGGIDSKHKTRHNYGYCYATWLDALRSKVPAASRSNPPLVAEVGILKGSGLAMWSTLFTSVVQIHGFDLDLSNTRNNMPFMKEKGAFPNENFKLHTMNQVHDNAALIGAVADGKKFFFVVDDGMHTRETIAKGFETFKPYLASEFLYVVEDAKTDRMASLTKRLDDEFELHHCESDQELWAITRKAAA</sequence>
<keyword evidence="3" id="KW-1185">Reference proteome</keyword>
<protein>
    <recommendedName>
        <fullName evidence="4">Methyltransferase</fullName>
    </recommendedName>
</protein>
<reference evidence="2" key="1">
    <citation type="submission" date="2023-08" db="EMBL/GenBank/DDBJ databases">
        <authorList>
            <person name="Chen Y."/>
            <person name="Shah S."/>
            <person name="Dougan E. K."/>
            <person name="Thang M."/>
            <person name="Chan C."/>
        </authorList>
    </citation>
    <scope>NUCLEOTIDE SEQUENCE</scope>
</reference>
<organism evidence="2 3">
    <name type="scientific">Effrenium voratum</name>
    <dbReference type="NCBI Taxonomy" id="2562239"/>
    <lineage>
        <taxon>Eukaryota</taxon>
        <taxon>Sar</taxon>
        <taxon>Alveolata</taxon>
        <taxon>Dinophyceae</taxon>
        <taxon>Suessiales</taxon>
        <taxon>Symbiodiniaceae</taxon>
        <taxon>Effrenium</taxon>
    </lineage>
</organism>
<evidence type="ECO:0000313" key="3">
    <source>
        <dbReference type="Proteomes" id="UP001178507"/>
    </source>
</evidence>
<feature type="compositionally biased region" description="Acidic residues" evidence="1">
    <location>
        <begin position="73"/>
        <end position="94"/>
    </location>
</feature>
<evidence type="ECO:0008006" key="4">
    <source>
        <dbReference type="Google" id="ProtNLM"/>
    </source>
</evidence>
<name>A0AA36HLC0_9DINO</name>
<comment type="caution">
    <text evidence="2">The sequence shown here is derived from an EMBL/GenBank/DDBJ whole genome shotgun (WGS) entry which is preliminary data.</text>
</comment>
<gene>
    <name evidence="2" type="ORF">EVOR1521_LOCUS888</name>
</gene>
<evidence type="ECO:0000256" key="1">
    <source>
        <dbReference type="SAM" id="MobiDB-lite"/>
    </source>
</evidence>
<feature type="region of interest" description="Disordered" evidence="1">
    <location>
        <begin position="47"/>
        <end position="95"/>
    </location>
</feature>
<dbReference type="AlphaFoldDB" id="A0AA36HLC0"/>
<dbReference type="InterPro" id="IPR029063">
    <property type="entry name" value="SAM-dependent_MTases_sf"/>
</dbReference>